<name>A0ABQ0KZR0_MYCCL</name>
<evidence type="ECO:0000313" key="2">
    <source>
        <dbReference type="EMBL" id="GAT43001.1"/>
    </source>
</evidence>
<dbReference type="EMBL" id="DF838452">
    <property type="protein sequence ID" value="GAT43001.1"/>
    <property type="molecule type" value="Genomic_DNA"/>
</dbReference>
<feature type="compositionally biased region" description="Basic residues" evidence="1">
    <location>
        <begin position="898"/>
        <end position="907"/>
    </location>
</feature>
<feature type="region of interest" description="Disordered" evidence="1">
    <location>
        <begin position="849"/>
        <end position="974"/>
    </location>
</feature>
<gene>
    <name evidence="2" type="ORF">MCHLO_00694</name>
</gene>
<organism evidence="2 3">
    <name type="scientific">Mycena chlorophos</name>
    <name type="common">Agaric fungus</name>
    <name type="synonym">Agaricus chlorophos</name>
    <dbReference type="NCBI Taxonomy" id="658473"/>
    <lineage>
        <taxon>Eukaryota</taxon>
        <taxon>Fungi</taxon>
        <taxon>Dikarya</taxon>
        <taxon>Basidiomycota</taxon>
        <taxon>Agaricomycotina</taxon>
        <taxon>Agaricomycetes</taxon>
        <taxon>Agaricomycetidae</taxon>
        <taxon>Agaricales</taxon>
        <taxon>Marasmiineae</taxon>
        <taxon>Mycenaceae</taxon>
        <taxon>Mycena</taxon>
    </lineage>
</organism>
<feature type="compositionally biased region" description="Basic residues" evidence="1">
    <location>
        <begin position="962"/>
        <end position="974"/>
    </location>
</feature>
<reference evidence="2" key="1">
    <citation type="submission" date="2014-09" db="EMBL/GenBank/DDBJ databases">
        <title>Genome sequence of the luminous mushroom Mycena chlorophos for searching fungal bioluminescence genes.</title>
        <authorList>
            <person name="Tanaka Y."/>
            <person name="Kasuga D."/>
            <person name="Oba Y."/>
            <person name="Hase S."/>
            <person name="Sato K."/>
            <person name="Oba Y."/>
            <person name="Sakakibara Y."/>
        </authorList>
    </citation>
    <scope>NUCLEOTIDE SEQUENCE</scope>
</reference>
<proteinExistence type="predicted"/>
<evidence type="ECO:0000313" key="3">
    <source>
        <dbReference type="Proteomes" id="UP000815677"/>
    </source>
</evidence>
<accession>A0ABQ0KZR0</accession>
<evidence type="ECO:0008006" key="4">
    <source>
        <dbReference type="Google" id="ProtNLM"/>
    </source>
</evidence>
<keyword evidence="3" id="KW-1185">Reference proteome</keyword>
<sequence length="974" mass="108922">MPLNGVLMLSIDTTANASLRTIAEIHNAVQEKLSLLNANHPQIDSIDEAAEFLSTILTGLCFKAGRLAEEPLASFAACRARLSVSPRLYRALQTARLSGELALEEYEFTPPLVSGPCQVYLNELQPNMQKIANAKVVFQPWDPRTRTSYTDETLLNSLRSLGLSAEYSRLSIILFELGTFSEDETLRERVDQIFTSRNKFLVNSSGTGKTRLCYEGLCRKWGFYLTCKVDSGRLGSSDVQSLLDLFGSERREHVRSGRLDKNVELIADYFGAILLARLIVLLLFLDTLKADISERHKRHWLEMQLKPSYISQGVQEPFETVARLLIKHDSARIGQGIRTALTKVRHILGGGEPLFLVLDEASLCVERFSDAFDGECLLQAILRVFMDTTGDNFTIICSGIGLPQSRFQSGVGSDFEWTSFTGAFDDPERQEQYIRKFLPPTLRDSESGRFLIARMWRWLRGRHRATAALLQALLLEGMEHPHSRLDAFIKGATSYEPVDAIEYVAAEGRTEDWKIVFDVYSFRPLSEEEKDIVLERLFRYMATHQPSPLLGPEHMQLVYDDPARIVDANLSQIAFDEPSALLGYARELFPYPERPRRGQPHERPATFLRALRRNAPQTEEGLAHCLVFYLTQALGKGRRLDEIFSFPHRAPAWAKQTVELVRFHRESGDLSWSTVAPDDFESFRPLATQATSVDGVITWMEHEIGTAFCLPPPTANASILVVVRLADESFVWVALKALATDQPLHVSDLKVSFAALQVDALFGELDDAAQERVNKALDSLPQTGRCKLLRAVSSFPVEIAALNQAVNSRTKDAVVVSIAALESKSYQVMQTDLFDAVVAGVLAGHKRKSPWESEDGKLYTSSKRSQTDDHWDAPQAWWDGPVDDDDLEEGPSSMPSPRRGKSTRQVKRNPPAPVELPARTSRGTGRRRSGPADTSAGAASKKRRLGDSQVPEIAGDPPARNTRSRTAPKRTRKR</sequence>
<dbReference type="Proteomes" id="UP000815677">
    <property type="component" value="Unassembled WGS sequence"/>
</dbReference>
<protein>
    <recommendedName>
        <fullName evidence="4">AAA+ ATPase domain-containing protein</fullName>
    </recommendedName>
</protein>
<evidence type="ECO:0000256" key="1">
    <source>
        <dbReference type="SAM" id="MobiDB-lite"/>
    </source>
</evidence>